<dbReference type="PANTHER" id="PTHR13696">
    <property type="entry name" value="P-LOOP CONTAINING NUCLEOSIDE TRIPHOSPHATE HYDROLASE"/>
    <property type="match status" value="1"/>
</dbReference>
<accession>A0A0B2K106</accession>
<proteinExistence type="predicted"/>
<sequence length="252" mass="27423">MEIIAFSNKKGGTGKTTSAINFCAALGRKGHKVLAIDLDPQANFTADSGGEAIGTVAGTFDFILGAPLEDVVQHNEYYDFMGADKRIENQRNKFEEKGSDFLLKKALAKVEGYDFVVLDTAPSMSGIVFLALVACNRVIGVCDADQRSVTGLGDLYSAIQSAADYNPGLKIDGILITRDVPRTQANKFAVDVFHQAAAQINSIVFNTHIKERTVFHQCTALHTNVFNVDARSDGAKDYEAFTDEVLELFKKD</sequence>
<name>A0A0B2K106_9FIRM</name>
<feature type="domain" description="AAA" evidence="1">
    <location>
        <begin position="1"/>
        <end position="170"/>
    </location>
</feature>
<dbReference type="EMBL" id="JSCE01000169">
    <property type="protein sequence ID" value="KHM51842.1"/>
    <property type="molecule type" value="Genomic_DNA"/>
</dbReference>
<evidence type="ECO:0000259" key="1">
    <source>
        <dbReference type="Pfam" id="PF13614"/>
    </source>
</evidence>
<dbReference type="Proteomes" id="UP000030993">
    <property type="component" value="Unassembled WGS sequence"/>
</dbReference>
<dbReference type="RefSeq" id="WP_039209065.1">
    <property type="nucleotide sequence ID" value="NZ_JSCE01000169.1"/>
</dbReference>
<organism evidence="2 3">
    <name type="scientific">Anaerovibrio lipolyticus</name>
    <dbReference type="NCBI Taxonomy" id="82374"/>
    <lineage>
        <taxon>Bacteria</taxon>
        <taxon>Bacillati</taxon>
        <taxon>Bacillota</taxon>
        <taxon>Negativicutes</taxon>
        <taxon>Selenomonadales</taxon>
        <taxon>Selenomonadaceae</taxon>
        <taxon>Anaerovibrio</taxon>
    </lineage>
</organism>
<reference evidence="2 3" key="1">
    <citation type="journal article" date="2013" name="PLoS ONE">
        <title>Identification and characterization of three novel lipases belonging to families II and V from Anaerovibrio lipolyticus 5ST.</title>
        <authorList>
            <person name="Prive F."/>
            <person name="Kaderbhai N.N."/>
            <person name="Girdwood S."/>
            <person name="Worgan H.J."/>
            <person name="Pinloche E."/>
            <person name="Scollan N.D."/>
            <person name="Huws S.A."/>
            <person name="Newbold C.J."/>
        </authorList>
    </citation>
    <scope>NUCLEOTIDE SEQUENCE [LARGE SCALE GENOMIC DNA]</scope>
    <source>
        <strain evidence="2 3">5S</strain>
    </source>
</reference>
<dbReference type="PIRSF" id="PIRSF009320">
    <property type="entry name" value="Nuc_binding_HP_1000"/>
    <property type="match status" value="1"/>
</dbReference>
<dbReference type="eggNOG" id="COG1192">
    <property type="taxonomic scope" value="Bacteria"/>
</dbReference>
<keyword evidence="3" id="KW-1185">Reference proteome</keyword>
<dbReference type="CDD" id="cd02042">
    <property type="entry name" value="ParAB_family"/>
    <property type="match status" value="1"/>
</dbReference>
<comment type="caution">
    <text evidence="2">The sequence shown here is derived from an EMBL/GenBank/DDBJ whole genome shotgun (WGS) entry which is preliminary data.</text>
</comment>
<evidence type="ECO:0000313" key="3">
    <source>
        <dbReference type="Proteomes" id="UP000030993"/>
    </source>
</evidence>
<protein>
    <recommendedName>
        <fullName evidence="1">AAA domain-containing protein</fullName>
    </recommendedName>
</protein>
<dbReference type="PANTHER" id="PTHR13696:SF99">
    <property type="entry name" value="COBYRINIC ACID AC-DIAMIDE SYNTHASE"/>
    <property type="match status" value="1"/>
</dbReference>
<dbReference type="InterPro" id="IPR025669">
    <property type="entry name" value="AAA_dom"/>
</dbReference>
<dbReference type="InterPro" id="IPR050678">
    <property type="entry name" value="DNA_Partitioning_ATPase"/>
</dbReference>
<dbReference type="InterPro" id="IPR027417">
    <property type="entry name" value="P-loop_NTPase"/>
</dbReference>
<dbReference type="AlphaFoldDB" id="A0A0B2K106"/>
<dbReference type="STRING" id="82374.NZ47_08255"/>
<dbReference type="Gene3D" id="3.40.50.300">
    <property type="entry name" value="P-loop containing nucleotide triphosphate hydrolases"/>
    <property type="match status" value="1"/>
</dbReference>
<gene>
    <name evidence="2" type="ORF">NZ47_08255</name>
</gene>
<dbReference type="SUPFAM" id="SSF52540">
    <property type="entry name" value="P-loop containing nucleoside triphosphate hydrolases"/>
    <property type="match status" value="1"/>
</dbReference>
<evidence type="ECO:0000313" key="2">
    <source>
        <dbReference type="EMBL" id="KHM51842.1"/>
    </source>
</evidence>
<dbReference type="Pfam" id="PF13614">
    <property type="entry name" value="AAA_31"/>
    <property type="match status" value="1"/>
</dbReference>